<dbReference type="EMBL" id="RCHU02000017">
    <property type="protein sequence ID" value="KAL3568511.1"/>
    <property type="molecule type" value="Genomic_DNA"/>
</dbReference>
<reference evidence="1 2" key="1">
    <citation type="journal article" date="2024" name="Plant Biotechnol. J.">
        <title>Genome and CRISPR/Cas9 system of a widespread forest tree (Populus alba) in the world.</title>
        <authorList>
            <person name="Liu Y.J."/>
            <person name="Jiang P.F."/>
            <person name="Han X.M."/>
            <person name="Li X.Y."/>
            <person name="Wang H.M."/>
            <person name="Wang Y.J."/>
            <person name="Wang X.X."/>
            <person name="Zeng Q.Y."/>
        </authorList>
    </citation>
    <scope>NUCLEOTIDE SEQUENCE [LARGE SCALE GENOMIC DNA]</scope>
    <source>
        <strain evidence="2">cv. PAL-ZL1</strain>
    </source>
</reference>
<keyword evidence="2" id="KW-1185">Reference proteome</keyword>
<comment type="caution">
    <text evidence="1">The sequence shown here is derived from an EMBL/GenBank/DDBJ whole genome shotgun (WGS) entry which is preliminary data.</text>
</comment>
<sequence>MLLMTMNPSLARELRDDHTSVVVKFPYKSLGILETYISPPTMGEGGSQLCDPKKDPAICQQPPQSPWRRPCEKELRCRSSPPPAP</sequence>
<dbReference type="Proteomes" id="UP000309997">
    <property type="component" value="Unassembled WGS sequence"/>
</dbReference>
<protein>
    <submittedName>
        <fullName evidence="1">Uncharacterized protein</fullName>
    </submittedName>
</protein>
<organism evidence="1 2">
    <name type="scientific">Populus alba</name>
    <name type="common">White poplar</name>
    <dbReference type="NCBI Taxonomy" id="43335"/>
    <lineage>
        <taxon>Eukaryota</taxon>
        <taxon>Viridiplantae</taxon>
        <taxon>Streptophyta</taxon>
        <taxon>Embryophyta</taxon>
        <taxon>Tracheophyta</taxon>
        <taxon>Spermatophyta</taxon>
        <taxon>Magnoliopsida</taxon>
        <taxon>eudicotyledons</taxon>
        <taxon>Gunneridae</taxon>
        <taxon>Pentapetalae</taxon>
        <taxon>rosids</taxon>
        <taxon>fabids</taxon>
        <taxon>Malpighiales</taxon>
        <taxon>Salicaceae</taxon>
        <taxon>Saliceae</taxon>
        <taxon>Populus</taxon>
    </lineage>
</organism>
<gene>
    <name evidence="1" type="ORF">D5086_031162</name>
</gene>
<accession>A0ACC4AQQ6</accession>
<name>A0ACC4AQQ6_POPAL</name>
<proteinExistence type="predicted"/>
<evidence type="ECO:0000313" key="1">
    <source>
        <dbReference type="EMBL" id="KAL3568511.1"/>
    </source>
</evidence>
<evidence type="ECO:0000313" key="2">
    <source>
        <dbReference type="Proteomes" id="UP000309997"/>
    </source>
</evidence>